<dbReference type="EMBL" id="CM001217">
    <property type="protein sequence ID" value="KEH44404.1"/>
    <property type="molecule type" value="Genomic_DNA"/>
</dbReference>
<dbReference type="Proteomes" id="UP000002051">
    <property type="component" value="Unassembled WGS sequence"/>
</dbReference>
<dbReference type="InterPro" id="IPR011990">
    <property type="entry name" value="TPR-like_helical_dom_sf"/>
</dbReference>
<dbReference type="ExpressionAtlas" id="A0A072VR05">
    <property type="expression patterns" value="differential"/>
</dbReference>
<dbReference type="EnsemblPlants" id="KEH44404">
    <property type="protein sequence ID" value="KEH44404"/>
    <property type="gene ID" value="MTR_1g113020"/>
</dbReference>
<evidence type="ECO:0000256" key="2">
    <source>
        <dbReference type="ARBA" id="ARBA00022737"/>
    </source>
</evidence>
<name>A0A072VR05_MEDTR</name>
<evidence type="ECO:0000313" key="6">
    <source>
        <dbReference type="Proteomes" id="UP000002051"/>
    </source>
</evidence>
<dbReference type="AlphaFoldDB" id="A0A072VR05"/>
<organism evidence="4 6">
    <name type="scientific">Medicago truncatula</name>
    <name type="common">Barrel medic</name>
    <name type="synonym">Medicago tribuloides</name>
    <dbReference type="NCBI Taxonomy" id="3880"/>
    <lineage>
        <taxon>Eukaryota</taxon>
        <taxon>Viridiplantae</taxon>
        <taxon>Streptophyta</taxon>
        <taxon>Embryophyta</taxon>
        <taxon>Tracheophyta</taxon>
        <taxon>Spermatophyta</taxon>
        <taxon>Magnoliopsida</taxon>
        <taxon>eudicotyledons</taxon>
        <taxon>Gunneridae</taxon>
        <taxon>Pentapetalae</taxon>
        <taxon>rosids</taxon>
        <taxon>fabids</taxon>
        <taxon>Fabales</taxon>
        <taxon>Fabaceae</taxon>
        <taxon>Papilionoideae</taxon>
        <taxon>50 kb inversion clade</taxon>
        <taxon>NPAAA clade</taxon>
        <taxon>Hologalegina</taxon>
        <taxon>IRL clade</taxon>
        <taxon>Trifolieae</taxon>
        <taxon>Medicago</taxon>
    </lineage>
</organism>
<reference evidence="4 6" key="2">
    <citation type="journal article" date="2014" name="BMC Genomics">
        <title>An improved genome release (version Mt4.0) for the model legume Medicago truncatula.</title>
        <authorList>
            <person name="Tang H."/>
            <person name="Krishnakumar V."/>
            <person name="Bidwell S."/>
            <person name="Rosen B."/>
            <person name="Chan A."/>
            <person name="Zhou S."/>
            <person name="Gentzbittel L."/>
            <person name="Childs K.L."/>
            <person name="Yandell M."/>
            <person name="Gundlach H."/>
            <person name="Mayer K.F."/>
            <person name="Schwartz D.C."/>
            <person name="Town C.D."/>
        </authorList>
    </citation>
    <scope>GENOME REANNOTATION</scope>
    <source>
        <strain evidence="4">A17</strain>
        <strain evidence="5 6">cv. Jemalong A17</strain>
    </source>
</reference>
<dbReference type="HOGENOM" id="CLU_1296060_0_0_1"/>
<evidence type="ECO:0000256" key="3">
    <source>
        <dbReference type="PROSITE-ProRule" id="PRU00708"/>
    </source>
</evidence>
<dbReference type="Pfam" id="PF01535">
    <property type="entry name" value="PPR"/>
    <property type="match status" value="1"/>
</dbReference>
<keyword evidence="6" id="KW-1185">Reference proteome</keyword>
<dbReference type="InterPro" id="IPR002885">
    <property type="entry name" value="PPR_rpt"/>
</dbReference>
<protein>
    <submittedName>
        <fullName evidence="4">PPR containing plant-like protein</fullName>
    </submittedName>
</protein>
<gene>
    <name evidence="4" type="ordered locus">MTR_1g113020</name>
</gene>
<evidence type="ECO:0000313" key="5">
    <source>
        <dbReference type="EnsemblPlants" id="KEH44404"/>
    </source>
</evidence>
<dbReference type="STRING" id="3880.A0A072VR05"/>
<dbReference type="PROSITE" id="PS51375">
    <property type="entry name" value="PPR"/>
    <property type="match status" value="1"/>
</dbReference>
<dbReference type="Pfam" id="PF13041">
    <property type="entry name" value="PPR_2"/>
    <property type="match status" value="1"/>
</dbReference>
<feature type="repeat" description="PPR" evidence="3">
    <location>
        <begin position="129"/>
        <end position="163"/>
    </location>
</feature>
<sequence>MGNFICHFVDSSTTDEQELLGTSTLGPIDHWPTRCLLLAGVVLGPQSVLLLKVSGLILSGANLAAGLCRNRHVSEAMDLLNYMDSQGLSRTLLHIRLSLKVCVQKAREYGMECARSLFDFFIGRGFTPDVVTYTIMIKSYCRMNCLQEAHDLFQDMKSRGIKPDEITYTVLLDGKLKQAKLKRHFSSRHTKGKDAPYDVSTIWRNMKKMVKLK</sequence>
<dbReference type="NCBIfam" id="TIGR00756">
    <property type="entry name" value="PPR"/>
    <property type="match status" value="2"/>
</dbReference>
<reference evidence="4 6" key="1">
    <citation type="journal article" date="2011" name="Nature">
        <title>The Medicago genome provides insight into the evolution of rhizobial symbioses.</title>
        <authorList>
            <person name="Young N.D."/>
            <person name="Debelle F."/>
            <person name="Oldroyd G.E."/>
            <person name="Geurts R."/>
            <person name="Cannon S.B."/>
            <person name="Udvardi M.K."/>
            <person name="Benedito V.A."/>
            <person name="Mayer K.F."/>
            <person name="Gouzy J."/>
            <person name="Schoof H."/>
            <person name="Van de Peer Y."/>
            <person name="Proost S."/>
            <person name="Cook D.R."/>
            <person name="Meyers B.C."/>
            <person name="Spannagl M."/>
            <person name="Cheung F."/>
            <person name="De Mita S."/>
            <person name="Krishnakumar V."/>
            <person name="Gundlach H."/>
            <person name="Zhou S."/>
            <person name="Mudge J."/>
            <person name="Bharti A.K."/>
            <person name="Murray J.D."/>
            <person name="Naoumkina M.A."/>
            <person name="Rosen B."/>
            <person name="Silverstein K.A."/>
            <person name="Tang H."/>
            <person name="Rombauts S."/>
            <person name="Zhao P.X."/>
            <person name="Zhou P."/>
            <person name="Barbe V."/>
            <person name="Bardou P."/>
            <person name="Bechner M."/>
            <person name="Bellec A."/>
            <person name="Berger A."/>
            <person name="Berges H."/>
            <person name="Bidwell S."/>
            <person name="Bisseling T."/>
            <person name="Choisne N."/>
            <person name="Couloux A."/>
            <person name="Denny R."/>
            <person name="Deshpande S."/>
            <person name="Dai X."/>
            <person name="Doyle J.J."/>
            <person name="Dudez A.M."/>
            <person name="Farmer A.D."/>
            <person name="Fouteau S."/>
            <person name="Franken C."/>
            <person name="Gibelin C."/>
            <person name="Gish J."/>
            <person name="Goldstein S."/>
            <person name="Gonzalez A.J."/>
            <person name="Green P.J."/>
            <person name="Hallab A."/>
            <person name="Hartog M."/>
            <person name="Hua A."/>
            <person name="Humphray S.J."/>
            <person name="Jeong D.H."/>
            <person name="Jing Y."/>
            <person name="Jocker A."/>
            <person name="Kenton S.M."/>
            <person name="Kim D.J."/>
            <person name="Klee K."/>
            <person name="Lai H."/>
            <person name="Lang C."/>
            <person name="Lin S."/>
            <person name="Macmil S.L."/>
            <person name="Magdelenat G."/>
            <person name="Matthews L."/>
            <person name="McCorrison J."/>
            <person name="Monaghan E.L."/>
            <person name="Mun J.H."/>
            <person name="Najar F.Z."/>
            <person name="Nicholson C."/>
            <person name="Noirot C."/>
            <person name="O'Bleness M."/>
            <person name="Paule C.R."/>
            <person name="Poulain J."/>
            <person name="Prion F."/>
            <person name="Qin B."/>
            <person name="Qu C."/>
            <person name="Retzel E.F."/>
            <person name="Riddle C."/>
            <person name="Sallet E."/>
            <person name="Samain S."/>
            <person name="Samson N."/>
            <person name="Sanders I."/>
            <person name="Saurat O."/>
            <person name="Scarpelli C."/>
            <person name="Schiex T."/>
            <person name="Segurens B."/>
            <person name="Severin A.J."/>
            <person name="Sherrier D.J."/>
            <person name="Shi R."/>
            <person name="Sims S."/>
            <person name="Singer S.R."/>
            <person name="Sinharoy S."/>
            <person name="Sterck L."/>
            <person name="Viollet A."/>
            <person name="Wang B.B."/>
            <person name="Wang K."/>
            <person name="Wang M."/>
            <person name="Wang X."/>
            <person name="Warfsmann J."/>
            <person name="Weissenbach J."/>
            <person name="White D.D."/>
            <person name="White J.D."/>
            <person name="Wiley G.B."/>
            <person name="Wincker P."/>
            <person name="Xing Y."/>
            <person name="Yang L."/>
            <person name="Yao Z."/>
            <person name="Ying F."/>
            <person name="Zhai J."/>
            <person name="Zhou L."/>
            <person name="Zuber A."/>
            <person name="Denarie J."/>
            <person name="Dixon R.A."/>
            <person name="May G.D."/>
            <person name="Schwartz D.C."/>
            <person name="Rogers J."/>
            <person name="Quetier F."/>
            <person name="Town C.D."/>
            <person name="Roe B.A."/>
        </authorList>
    </citation>
    <scope>NUCLEOTIDE SEQUENCE [LARGE SCALE GENOMIC DNA]</scope>
    <source>
        <strain evidence="4">A17</strain>
        <strain evidence="5 6">cv. Jemalong A17</strain>
    </source>
</reference>
<dbReference type="PANTHER" id="PTHR47941">
    <property type="entry name" value="PENTATRICOPEPTIDE REPEAT-CONTAINING PROTEIN 3, MITOCHONDRIAL"/>
    <property type="match status" value="1"/>
</dbReference>
<keyword evidence="2" id="KW-0677">Repeat</keyword>
<comment type="similarity">
    <text evidence="1">Belongs to the PPR family. P subfamily.</text>
</comment>
<evidence type="ECO:0000313" key="4">
    <source>
        <dbReference type="EMBL" id="KEH44404.1"/>
    </source>
</evidence>
<evidence type="ECO:0000256" key="1">
    <source>
        <dbReference type="ARBA" id="ARBA00007626"/>
    </source>
</evidence>
<dbReference type="Gene3D" id="1.25.40.10">
    <property type="entry name" value="Tetratricopeptide repeat domain"/>
    <property type="match status" value="1"/>
</dbReference>
<accession>A0A072VR05</accession>
<proteinExistence type="inferred from homology"/>
<reference evidence="5" key="3">
    <citation type="submission" date="2015-04" db="UniProtKB">
        <authorList>
            <consortium name="EnsemblPlants"/>
        </authorList>
    </citation>
    <scope>IDENTIFICATION</scope>
    <source>
        <strain evidence="5">cv. Jemalong A17</strain>
    </source>
</reference>